<dbReference type="InterPro" id="IPR010255">
    <property type="entry name" value="Haem_peroxidase_sf"/>
</dbReference>
<feature type="chain" id="PRO_5012441929" description="Plant heme peroxidase family profile domain-containing protein" evidence="3">
    <location>
        <begin position="20"/>
        <end position="422"/>
    </location>
</feature>
<dbReference type="Gene3D" id="1.10.520.10">
    <property type="match status" value="1"/>
</dbReference>
<organism evidence="5 6">
    <name type="scientific">Fistulifera solaris</name>
    <name type="common">Oleaginous diatom</name>
    <dbReference type="NCBI Taxonomy" id="1519565"/>
    <lineage>
        <taxon>Eukaryota</taxon>
        <taxon>Sar</taxon>
        <taxon>Stramenopiles</taxon>
        <taxon>Ochrophyta</taxon>
        <taxon>Bacillariophyta</taxon>
        <taxon>Bacillariophyceae</taxon>
        <taxon>Bacillariophycidae</taxon>
        <taxon>Naviculales</taxon>
        <taxon>Naviculaceae</taxon>
        <taxon>Fistulifera</taxon>
    </lineage>
</organism>
<sequence length="422" mass="46730">MRLIRQFTWLLVVTTTTSAFTPSPTTRTSITQLDAMLSRRNWIHGCIGGAAAVVSTKANAQVFFDPAMYGDQELRVSAVDSVKERVRRAILENPSLAPSFYHLSLLDGLSYQAKTDKYGPDGTILFQVLGQKAPASDEYMTNLQKAAVVILETEKFLRQKNAISLPDAVAIAGAEAIESVGGPILVVQLGRMDTPKNAPVNAALPLDLFNGKTVSKDVILDTFRSAGMSDRETIALLCGLYTLERVEKARSTEDWRQSAKPKFRERGKMGRMSEFKRLSDEDIAEAEAQAALEADPDYQDPDDGWYISDSFGTKESRFGARLAADDINERNFNKYIQELVKMPKDENDWIVSLLKDADRLPTAATTLQKYASTVLAFNKDLNLSYNNITKLGAVYTGGKYENLLKGGKPSRKTLNDDNLNLF</sequence>
<evidence type="ECO:0000256" key="1">
    <source>
        <dbReference type="ARBA" id="ARBA00023002"/>
    </source>
</evidence>
<dbReference type="PRINTS" id="PR00458">
    <property type="entry name" value="PEROXIDASE"/>
</dbReference>
<name>A0A1Z5KS84_FISSO</name>
<proteinExistence type="inferred from homology"/>
<dbReference type="Pfam" id="PF00141">
    <property type="entry name" value="peroxidase"/>
    <property type="match status" value="1"/>
</dbReference>
<evidence type="ECO:0000259" key="4">
    <source>
        <dbReference type="PROSITE" id="PS50873"/>
    </source>
</evidence>
<comment type="caution">
    <text evidence="5">The sequence shown here is derived from an EMBL/GenBank/DDBJ whole genome shotgun (WGS) entry which is preliminary data.</text>
</comment>
<accession>A0A1Z5KS84</accession>
<dbReference type="OrthoDB" id="2859658at2759"/>
<evidence type="ECO:0000256" key="2">
    <source>
        <dbReference type="RuleBase" id="RU004241"/>
    </source>
</evidence>
<feature type="signal peptide" evidence="3">
    <location>
        <begin position="1"/>
        <end position="19"/>
    </location>
</feature>
<dbReference type="PROSITE" id="PS50873">
    <property type="entry name" value="PEROXIDASE_4"/>
    <property type="match status" value="1"/>
</dbReference>
<reference evidence="5 6" key="1">
    <citation type="journal article" date="2015" name="Plant Cell">
        <title>Oil accumulation by the oleaginous diatom Fistulifera solaris as revealed by the genome and transcriptome.</title>
        <authorList>
            <person name="Tanaka T."/>
            <person name="Maeda Y."/>
            <person name="Veluchamy A."/>
            <person name="Tanaka M."/>
            <person name="Abida H."/>
            <person name="Marechal E."/>
            <person name="Bowler C."/>
            <person name="Muto M."/>
            <person name="Sunaga Y."/>
            <person name="Tanaka M."/>
            <person name="Yoshino T."/>
            <person name="Taniguchi T."/>
            <person name="Fukuda Y."/>
            <person name="Nemoto M."/>
            <person name="Matsumoto M."/>
            <person name="Wong P.S."/>
            <person name="Aburatani S."/>
            <person name="Fujibuchi W."/>
        </authorList>
    </citation>
    <scope>NUCLEOTIDE SEQUENCE [LARGE SCALE GENOMIC DNA]</scope>
    <source>
        <strain evidence="5 6">JPCC DA0580</strain>
    </source>
</reference>
<gene>
    <name evidence="5" type="ORF">FisN_7Hh361</name>
</gene>
<dbReference type="InterPro" id="IPR002016">
    <property type="entry name" value="Haem_peroxidase"/>
</dbReference>
<dbReference type="GO" id="GO:0042744">
    <property type="term" value="P:hydrogen peroxide catabolic process"/>
    <property type="evidence" value="ECO:0007669"/>
    <property type="project" value="TreeGrafter"/>
</dbReference>
<evidence type="ECO:0000313" key="6">
    <source>
        <dbReference type="Proteomes" id="UP000198406"/>
    </source>
</evidence>
<evidence type="ECO:0000256" key="3">
    <source>
        <dbReference type="SAM" id="SignalP"/>
    </source>
</evidence>
<dbReference type="GO" id="GO:0034599">
    <property type="term" value="P:cellular response to oxidative stress"/>
    <property type="evidence" value="ECO:0007669"/>
    <property type="project" value="InterPro"/>
</dbReference>
<dbReference type="GO" id="GO:0000302">
    <property type="term" value="P:response to reactive oxygen species"/>
    <property type="evidence" value="ECO:0007669"/>
    <property type="project" value="TreeGrafter"/>
</dbReference>
<evidence type="ECO:0000313" key="5">
    <source>
        <dbReference type="EMBL" id="GAX29047.1"/>
    </source>
</evidence>
<dbReference type="EMBL" id="BDSP01000285">
    <property type="protein sequence ID" value="GAX29047.1"/>
    <property type="molecule type" value="Genomic_DNA"/>
</dbReference>
<feature type="domain" description="Plant heme peroxidase family profile" evidence="4">
    <location>
        <begin position="82"/>
        <end position="418"/>
    </location>
</feature>
<dbReference type="PANTHER" id="PTHR31356:SF66">
    <property type="entry name" value="CATALASE-PEROXIDASE"/>
    <property type="match status" value="1"/>
</dbReference>
<keyword evidence="1" id="KW-0560">Oxidoreductase</keyword>
<dbReference type="SUPFAM" id="SSF48113">
    <property type="entry name" value="Heme-dependent peroxidases"/>
    <property type="match status" value="1"/>
</dbReference>
<dbReference type="AlphaFoldDB" id="A0A1Z5KS84"/>
<keyword evidence="3" id="KW-0732">Signal</keyword>
<dbReference type="PANTHER" id="PTHR31356">
    <property type="entry name" value="THYLAKOID LUMENAL 29 KDA PROTEIN, CHLOROPLASTIC-RELATED"/>
    <property type="match status" value="1"/>
</dbReference>
<dbReference type="Proteomes" id="UP000198406">
    <property type="component" value="Unassembled WGS sequence"/>
</dbReference>
<dbReference type="GO" id="GO:0020037">
    <property type="term" value="F:heme binding"/>
    <property type="evidence" value="ECO:0007669"/>
    <property type="project" value="InterPro"/>
</dbReference>
<keyword evidence="6" id="KW-1185">Reference proteome</keyword>
<protein>
    <recommendedName>
        <fullName evidence="4">Plant heme peroxidase family profile domain-containing protein</fullName>
    </recommendedName>
</protein>
<dbReference type="InParanoid" id="A0A1Z5KS84"/>
<comment type="similarity">
    <text evidence="2">Belongs to the peroxidase family.</text>
</comment>
<dbReference type="Gene3D" id="1.10.420.10">
    <property type="entry name" value="Peroxidase, domain 2"/>
    <property type="match status" value="1"/>
</dbReference>
<dbReference type="InterPro" id="IPR044831">
    <property type="entry name" value="Ccp1-like"/>
</dbReference>
<dbReference type="GO" id="GO:0004601">
    <property type="term" value="F:peroxidase activity"/>
    <property type="evidence" value="ECO:0007669"/>
    <property type="project" value="InterPro"/>
</dbReference>